<evidence type="ECO:0000256" key="3">
    <source>
        <dbReference type="ARBA" id="ARBA00022840"/>
    </source>
</evidence>
<dbReference type="RefSeq" id="WP_242876978.1">
    <property type="nucleotide sequence ID" value="NZ_FMUS01000017.1"/>
</dbReference>
<keyword evidence="6" id="KW-0378">Hydrolase</keyword>
<dbReference type="GO" id="GO:0016226">
    <property type="term" value="P:iron-sulfur cluster assembly"/>
    <property type="evidence" value="ECO:0007669"/>
    <property type="project" value="InterPro"/>
</dbReference>
<dbReference type="GO" id="GO:0046872">
    <property type="term" value="F:metal ion binding"/>
    <property type="evidence" value="ECO:0007669"/>
    <property type="project" value="UniProtKB-KW"/>
</dbReference>
<evidence type="ECO:0000256" key="1">
    <source>
        <dbReference type="ARBA" id="ARBA00022723"/>
    </source>
</evidence>
<dbReference type="Pfam" id="PF10609">
    <property type="entry name" value="ParA"/>
    <property type="match status" value="1"/>
</dbReference>
<dbReference type="GO" id="GO:0140663">
    <property type="term" value="F:ATP-dependent FeS chaperone activity"/>
    <property type="evidence" value="ECO:0007669"/>
    <property type="project" value="InterPro"/>
</dbReference>
<dbReference type="InterPro" id="IPR027417">
    <property type="entry name" value="P-loop_NTPase"/>
</dbReference>
<comment type="subunit">
    <text evidence="6">Homodimer.</text>
</comment>
<reference evidence="7 8" key="1">
    <citation type="submission" date="2016-10" db="EMBL/GenBank/DDBJ databases">
        <authorList>
            <person name="de Groot N.N."/>
        </authorList>
    </citation>
    <scope>NUCLEOTIDE SEQUENCE [LARGE SCALE GENOMIC DNA]</scope>
    <source>
        <strain evidence="7 8">DSM 18978</strain>
    </source>
</reference>
<dbReference type="InterPro" id="IPR044304">
    <property type="entry name" value="NUBPL-like"/>
</dbReference>
<evidence type="ECO:0000313" key="8">
    <source>
        <dbReference type="Proteomes" id="UP000198636"/>
    </source>
</evidence>
<evidence type="ECO:0000256" key="6">
    <source>
        <dbReference type="HAMAP-Rule" id="MF_02040"/>
    </source>
</evidence>
<proteinExistence type="inferred from homology"/>
<dbReference type="InterPro" id="IPR033756">
    <property type="entry name" value="YlxH/NBP35"/>
</dbReference>
<dbReference type="HAMAP" id="MF_02040">
    <property type="entry name" value="Mrp_NBP35"/>
    <property type="match status" value="1"/>
</dbReference>
<dbReference type="InterPro" id="IPR019591">
    <property type="entry name" value="Mrp/NBP35_ATP-bd"/>
</dbReference>
<evidence type="ECO:0000313" key="7">
    <source>
        <dbReference type="EMBL" id="SCY81444.1"/>
    </source>
</evidence>
<keyword evidence="8" id="KW-1185">Reference proteome</keyword>
<feature type="binding site" evidence="6">
    <location>
        <begin position="41"/>
        <end position="48"/>
    </location>
    <ligand>
        <name>ATP</name>
        <dbReference type="ChEBI" id="CHEBI:30616"/>
    </ligand>
</feature>
<keyword evidence="4 6" id="KW-0408">Iron</keyword>
<evidence type="ECO:0000256" key="2">
    <source>
        <dbReference type="ARBA" id="ARBA00022741"/>
    </source>
</evidence>
<gene>
    <name evidence="7" type="ORF">SAMN03080606_02575</name>
</gene>
<evidence type="ECO:0000256" key="4">
    <source>
        <dbReference type="ARBA" id="ARBA00023004"/>
    </source>
</evidence>
<accession>A0A1G5IZV7</accession>
<protein>
    <recommendedName>
        <fullName evidence="6">Iron-sulfur cluster carrier protein</fullName>
    </recommendedName>
</protein>
<dbReference type="Gene3D" id="3.40.50.300">
    <property type="entry name" value="P-loop containing nucleotide triphosphate hydrolases"/>
    <property type="match status" value="1"/>
</dbReference>
<dbReference type="CDD" id="cd02037">
    <property type="entry name" value="Mrp_NBP35"/>
    <property type="match status" value="1"/>
</dbReference>
<dbReference type="Proteomes" id="UP000198636">
    <property type="component" value="Unassembled WGS sequence"/>
</dbReference>
<comment type="similarity">
    <text evidence="6">Belongs to the Mrp/NBP35 ATP-binding proteins family.</text>
</comment>
<dbReference type="STRING" id="1120976.SAMN03080606_02575"/>
<keyword evidence="1 6" id="KW-0479">Metal-binding</keyword>
<keyword evidence="3 6" id="KW-0067">ATP-binding</keyword>
<keyword evidence="2 6" id="KW-0547">Nucleotide-binding</keyword>
<dbReference type="InterPro" id="IPR000808">
    <property type="entry name" value="Mrp-like_CS"/>
</dbReference>
<dbReference type="GO" id="GO:0005524">
    <property type="term" value="F:ATP binding"/>
    <property type="evidence" value="ECO:0007669"/>
    <property type="project" value="UniProtKB-UniRule"/>
</dbReference>
<dbReference type="SUPFAM" id="SSF52540">
    <property type="entry name" value="P-loop containing nucleoside triphosphate hydrolases"/>
    <property type="match status" value="1"/>
</dbReference>
<dbReference type="PROSITE" id="PS01215">
    <property type="entry name" value="MRP"/>
    <property type="match status" value="1"/>
</dbReference>
<dbReference type="GO" id="GO:0051539">
    <property type="term" value="F:4 iron, 4 sulfur cluster binding"/>
    <property type="evidence" value="ECO:0007669"/>
    <property type="project" value="TreeGrafter"/>
</dbReference>
<dbReference type="PANTHER" id="PTHR42961:SF2">
    <property type="entry name" value="IRON-SULFUR PROTEIN NUBPL"/>
    <property type="match status" value="1"/>
</dbReference>
<evidence type="ECO:0000256" key="5">
    <source>
        <dbReference type="ARBA" id="ARBA00023014"/>
    </source>
</evidence>
<organism evidence="7 8">
    <name type="scientific">Alkaliphilus peptidifermentans DSM 18978</name>
    <dbReference type="NCBI Taxonomy" id="1120976"/>
    <lineage>
        <taxon>Bacteria</taxon>
        <taxon>Bacillati</taxon>
        <taxon>Bacillota</taxon>
        <taxon>Clostridia</taxon>
        <taxon>Peptostreptococcales</taxon>
        <taxon>Natronincolaceae</taxon>
        <taxon>Alkaliphilus</taxon>
    </lineage>
</organism>
<keyword evidence="5 6" id="KW-0411">Iron-sulfur</keyword>
<name>A0A1G5IZV7_9FIRM</name>
<dbReference type="AlphaFoldDB" id="A0A1G5IZV7"/>
<dbReference type="PANTHER" id="PTHR42961">
    <property type="entry name" value="IRON-SULFUR PROTEIN NUBPL"/>
    <property type="match status" value="1"/>
</dbReference>
<comment type="function">
    <text evidence="6">Binds and transfers iron-sulfur (Fe-S) clusters to target apoproteins. Can hydrolyze ATP.</text>
</comment>
<dbReference type="FunFam" id="3.40.50.300:FF:001119">
    <property type="entry name" value="Iron-sulfur cluster carrier protein"/>
    <property type="match status" value="1"/>
</dbReference>
<sequence length="278" mass="30428">MEKCQGCEYFKDGECGSSSCTFIEKGNEANKIKYVIGIMSGKGGVGKSSVTAMMANVLKNNNYKVGILDGDITGPSIAKMFGVRGPARNVEGGIQPVITENGISIMSMNLLLPNETDPVIWRGPIVSGVIKQFWNDVIWGELDYLLVDFPPGTGDVALTAMQSLPLNGVVMVASPQNLVHMIVKKGIKMAEGMKIPIIGLIENMSYVQPPGLDKPYYLFGEGKTEEVANELGLNFLGRIPIEREFVDLMDSGEIYKYKHSAFEKLIEHLLDIIKVSIY</sequence>
<dbReference type="GO" id="GO:0016887">
    <property type="term" value="F:ATP hydrolysis activity"/>
    <property type="evidence" value="ECO:0007669"/>
    <property type="project" value="UniProtKB-UniRule"/>
</dbReference>
<dbReference type="EMBL" id="FMUS01000017">
    <property type="protein sequence ID" value="SCY81444.1"/>
    <property type="molecule type" value="Genomic_DNA"/>
</dbReference>